<organism evidence="10 11">
    <name type="scientific">Labedella phragmitis</name>
    <dbReference type="NCBI Taxonomy" id="2498849"/>
    <lineage>
        <taxon>Bacteria</taxon>
        <taxon>Bacillati</taxon>
        <taxon>Actinomycetota</taxon>
        <taxon>Actinomycetes</taxon>
        <taxon>Micrococcales</taxon>
        <taxon>Microbacteriaceae</taxon>
        <taxon>Labedella</taxon>
    </lineage>
</organism>
<evidence type="ECO:0000313" key="11">
    <source>
        <dbReference type="Proteomes" id="UP000288547"/>
    </source>
</evidence>
<comment type="caution">
    <text evidence="10">The sequence shown here is derived from an EMBL/GenBank/DDBJ whole genome shotgun (WGS) entry which is preliminary data.</text>
</comment>
<sequence length="503" mass="52507">MSELIRKSASELSELLASGEVSAVEVTREHLDRIAAVDGDVNAFLHVSSDALDVASSIDERRSKGEALGPLAGIPLAVKDVLVTTDMPSTSGSRILEGYMSPFDATVVAKSRAAGLVPIGKTNMDEFAMGSSTEHSAYGPTHNPWDLDRIPGGSGGGSAAAVAAFEAPLALGSDTGGSIRQPAHVTGTVGVKPTYGGVSRYGAIALASSLDQVGPVTRTVLDAGLLHDVIGGHDPLDSTSLRDEWPSMAAAARDGASAGSFAGLRVGVVSQFTGEGFQAGVRRRYEEALSLLESNGAELVEVSAPHFEYAIAAYYLILPAEASSNLAKFDSVRFGMRVTPPGGGTVEQVMSATREAGFGPEVKRRIILGTYALSAGYYDAYYGSAQKVRTLIQRDFENAFESVDLLVSPSAPTTAFKLGEKLDDPLAMYLNDITTIPANLAGVPAMSVPIGLAPEDGLPVGIQFMAPVREDARLYRAGATLEALLLERWGHGLLAEAPELGGK</sequence>
<dbReference type="EC" id="6.3.5.7" evidence="8"/>
<feature type="active site" description="Acyl-ester intermediate" evidence="8">
    <location>
        <position position="178"/>
    </location>
</feature>
<dbReference type="InterPro" id="IPR020556">
    <property type="entry name" value="Amidase_CS"/>
</dbReference>
<dbReference type="GO" id="GO:0006412">
    <property type="term" value="P:translation"/>
    <property type="evidence" value="ECO:0007669"/>
    <property type="project" value="UniProtKB-UniRule"/>
</dbReference>
<evidence type="ECO:0000256" key="5">
    <source>
        <dbReference type="ARBA" id="ARBA00022917"/>
    </source>
</evidence>
<dbReference type="Proteomes" id="UP000288547">
    <property type="component" value="Unassembled WGS sequence"/>
</dbReference>
<dbReference type="InterPro" id="IPR036928">
    <property type="entry name" value="AS_sf"/>
</dbReference>
<comment type="function">
    <text evidence="6 8">Allows the formation of correctly charged Gln-tRNA(Gln) through the transamidation of misacylated Glu-tRNA(Gln) in organisms which lack glutaminyl-tRNA synthetase. The reaction takes place in the presence of glutamine and ATP through an activated gamma-phospho-Glu-tRNA(Gln).</text>
</comment>
<dbReference type="SUPFAM" id="SSF75304">
    <property type="entry name" value="Amidase signature (AS) enzymes"/>
    <property type="match status" value="1"/>
</dbReference>
<comment type="catalytic activity">
    <reaction evidence="7 8">
        <text>L-glutamyl-tRNA(Gln) + L-glutamine + ATP + H2O = L-glutaminyl-tRNA(Gln) + L-glutamate + ADP + phosphate + H(+)</text>
        <dbReference type="Rhea" id="RHEA:17521"/>
        <dbReference type="Rhea" id="RHEA-COMP:9681"/>
        <dbReference type="Rhea" id="RHEA-COMP:9684"/>
        <dbReference type="ChEBI" id="CHEBI:15377"/>
        <dbReference type="ChEBI" id="CHEBI:15378"/>
        <dbReference type="ChEBI" id="CHEBI:29985"/>
        <dbReference type="ChEBI" id="CHEBI:30616"/>
        <dbReference type="ChEBI" id="CHEBI:43474"/>
        <dbReference type="ChEBI" id="CHEBI:58359"/>
        <dbReference type="ChEBI" id="CHEBI:78520"/>
        <dbReference type="ChEBI" id="CHEBI:78521"/>
        <dbReference type="ChEBI" id="CHEBI:456216"/>
        <dbReference type="EC" id="6.3.5.7"/>
    </reaction>
</comment>
<evidence type="ECO:0000256" key="4">
    <source>
        <dbReference type="ARBA" id="ARBA00022840"/>
    </source>
</evidence>
<feature type="active site" description="Charge relay system" evidence="8">
    <location>
        <position position="154"/>
    </location>
</feature>
<evidence type="ECO:0000256" key="6">
    <source>
        <dbReference type="ARBA" id="ARBA00025295"/>
    </source>
</evidence>
<dbReference type="GO" id="GO:0050567">
    <property type="term" value="F:glutaminyl-tRNA synthase (glutamine-hydrolyzing) activity"/>
    <property type="evidence" value="ECO:0007669"/>
    <property type="project" value="UniProtKB-UniRule"/>
</dbReference>
<dbReference type="GO" id="GO:0016740">
    <property type="term" value="F:transferase activity"/>
    <property type="evidence" value="ECO:0007669"/>
    <property type="project" value="UniProtKB-KW"/>
</dbReference>
<dbReference type="PANTHER" id="PTHR11895:SF151">
    <property type="entry name" value="GLUTAMYL-TRNA(GLN) AMIDOTRANSFERASE SUBUNIT A"/>
    <property type="match status" value="1"/>
</dbReference>
<dbReference type="OrthoDB" id="9811471at2"/>
<evidence type="ECO:0000256" key="3">
    <source>
        <dbReference type="ARBA" id="ARBA00022741"/>
    </source>
</evidence>
<dbReference type="PANTHER" id="PTHR11895">
    <property type="entry name" value="TRANSAMIDASE"/>
    <property type="match status" value="1"/>
</dbReference>
<gene>
    <name evidence="8 10" type="primary">gatA</name>
    <name evidence="10" type="ORF">ELQ90_07620</name>
</gene>
<evidence type="ECO:0000256" key="1">
    <source>
        <dbReference type="ARBA" id="ARBA00008069"/>
    </source>
</evidence>
<dbReference type="HAMAP" id="MF_00120">
    <property type="entry name" value="GatA"/>
    <property type="match status" value="1"/>
</dbReference>
<keyword evidence="5 8" id="KW-0648">Protein biosynthesis</keyword>
<dbReference type="InterPro" id="IPR004412">
    <property type="entry name" value="GatA"/>
</dbReference>
<dbReference type="Pfam" id="PF01425">
    <property type="entry name" value="Amidase"/>
    <property type="match status" value="1"/>
</dbReference>
<evidence type="ECO:0000256" key="2">
    <source>
        <dbReference type="ARBA" id="ARBA00022598"/>
    </source>
</evidence>
<evidence type="ECO:0000256" key="7">
    <source>
        <dbReference type="ARBA" id="ARBA00047407"/>
    </source>
</evidence>
<accession>A0A3S4BK39</accession>
<keyword evidence="3 8" id="KW-0547">Nucleotide-binding</keyword>
<evidence type="ECO:0000256" key="8">
    <source>
        <dbReference type="HAMAP-Rule" id="MF_00120"/>
    </source>
</evidence>
<dbReference type="GO" id="GO:0030956">
    <property type="term" value="C:glutamyl-tRNA(Gln) amidotransferase complex"/>
    <property type="evidence" value="ECO:0007669"/>
    <property type="project" value="InterPro"/>
</dbReference>
<evidence type="ECO:0000259" key="9">
    <source>
        <dbReference type="Pfam" id="PF01425"/>
    </source>
</evidence>
<dbReference type="RefSeq" id="WP_128494649.1">
    <property type="nucleotide sequence ID" value="NZ_RZNB01000002.1"/>
</dbReference>
<dbReference type="PROSITE" id="PS00571">
    <property type="entry name" value="AMIDASES"/>
    <property type="match status" value="1"/>
</dbReference>
<name>A0A3S4BK39_9MICO</name>
<dbReference type="Gene3D" id="3.90.1300.10">
    <property type="entry name" value="Amidase signature (AS) domain"/>
    <property type="match status" value="1"/>
</dbReference>
<dbReference type="GO" id="GO:0005524">
    <property type="term" value="F:ATP binding"/>
    <property type="evidence" value="ECO:0007669"/>
    <property type="project" value="UniProtKB-KW"/>
</dbReference>
<dbReference type="InterPro" id="IPR000120">
    <property type="entry name" value="Amidase"/>
</dbReference>
<dbReference type="NCBIfam" id="TIGR00132">
    <property type="entry name" value="gatA"/>
    <property type="match status" value="1"/>
</dbReference>
<comment type="similarity">
    <text evidence="1 8">Belongs to the amidase family. GatA subfamily.</text>
</comment>
<dbReference type="InterPro" id="IPR023631">
    <property type="entry name" value="Amidase_dom"/>
</dbReference>
<evidence type="ECO:0000313" key="10">
    <source>
        <dbReference type="EMBL" id="RWZ51936.1"/>
    </source>
</evidence>
<keyword evidence="10" id="KW-0808">Transferase</keyword>
<comment type="subunit">
    <text evidence="8">Heterotrimer of A, B and C subunits.</text>
</comment>
<protein>
    <recommendedName>
        <fullName evidence="8">Glutamyl-tRNA(Gln) amidotransferase subunit A</fullName>
        <shortName evidence="8">Glu-ADT subunit A</shortName>
        <ecNumber evidence="8">6.3.5.7</ecNumber>
    </recommendedName>
</protein>
<feature type="domain" description="Amidase" evidence="9">
    <location>
        <begin position="25"/>
        <end position="474"/>
    </location>
</feature>
<keyword evidence="2 8" id="KW-0436">Ligase</keyword>
<proteinExistence type="inferred from homology"/>
<dbReference type="AlphaFoldDB" id="A0A3S4BK39"/>
<dbReference type="EMBL" id="RZNB01000002">
    <property type="protein sequence ID" value="RWZ51936.1"/>
    <property type="molecule type" value="Genomic_DNA"/>
</dbReference>
<reference evidence="10 11" key="1">
    <citation type="submission" date="2018-12" db="EMBL/GenBank/DDBJ databases">
        <authorList>
            <person name="Li F."/>
        </authorList>
    </citation>
    <scope>NUCLEOTIDE SEQUENCE [LARGE SCALE GENOMIC DNA]</scope>
    <source>
        <strain evidence="10 11">11W25H-1</strain>
    </source>
</reference>
<keyword evidence="4 8" id="KW-0067">ATP-binding</keyword>
<keyword evidence="11" id="KW-1185">Reference proteome</keyword>
<feature type="active site" description="Charge relay system" evidence="8">
    <location>
        <position position="79"/>
    </location>
</feature>